<keyword evidence="9" id="KW-1185">Reference proteome</keyword>
<accession>A0A2P6VGE8</accession>
<dbReference type="EMBL" id="LHPF02000008">
    <property type="protein sequence ID" value="PSC73151.1"/>
    <property type="molecule type" value="Genomic_DNA"/>
</dbReference>
<feature type="region of interest" description="Disordered" evidence="5">
    <location>
        <begin position="489"/>
        <end position="546"/>
    </location>
</feature>
<dbReference type="Pfam" id="PF07944">
    <property type="entry name" value="Beta-AFase-like_GH127_cat"/>
    <property type="match status" value="1"/>
</dbReference>
<sequence length="1635" mass="171542">MASTLLLVTLAAAVVLLATPCAAGPRPPRINTFQLADVQLAAGEFLANHEQNNEYLLALDPDNMLFNFRKTAGLPAPGESYGGWEWSDSEVRGQFIGHYLSAVAFAAASTGRAEFYKRCEVMVEGLKEVQDKHGNGYLAAFPESFFDRLESLQTVWVPYYVVHKVMQGMLDQATLAGQEQALGMARGMGDYFCKRVNNVLEVNGTEYWWQVLNTEYGGMNEVLYNLYSLTQDESYAECAHWFDKPVFYRPLVEGQDPLPRLHANTHLAQVQGFAARYEHLGDDEALAATASFFALALQHHSFSTGGSNWYEHWGEEDSLGEAINNTDASYLTEESCTQYNMLKLARYMFRHTGDPALADYYERAILNGVIGIQKRPHDHDHSRHSLAHSHGHGRTHSLAHSHSGSPSHADSGIDAATEQAVQQPDGVGGGGSGKHGSSDPPPPMRTGDKDSHDRSHSTKVDRRTHIHIHTYHMHGNSSVAIHIHVHNDESNATRAEPAEPAESGTDHSSGRRLRRSMARRWDPAELPAMPAEPAGSGGAAQHASTPGASPALLAALAAGRASLARPANHQIASWPGDPWSAARAAVRAAAAGGGSNVEGGPGVFIYFLPLGAGMDKGTKEGSWSHGWGDEFNTFWCCYGTAIESFSKIADSIYFRAMPQPQPSAAAAAGPLSRGGGSASGSAAGGATDAAAGTRSPAGGAGLGEGPLPELWVNQLVSSTVRWRDMRLVLHQEADMYGPESAARSRITLDIYPPAAAAEGGGAWKAGGAWAAAGAPLGGEQARFILNWRIPSWANTSQVQLKINGENVTSCAEQAAAAEQEQEGVGAPPRFGSGARFCQLGATWTNGDVVEALMPMRVWAEDLTDARQPLQALKALMMGPLLMAGLTHDMREVTVNASLVYKYVHLPPDPATFVSLAVLPGTGGGGEGGEGAGAGEGGRSSPPPLLRHCAGDVRVGGGCRGSSAPLDATWRLVAPLAGCPPPPAEEGAAGAGAGAAVGCSPARTRQLLMFQQGGGSGGGGGGGGGGLHTERAHEPAAAAAASGAGPQLASFEAASAPGHFLTFDAPSASLVLRQAGAGGAFAAAQTFRLHPRHPSDGAASGGASHNQPSFSLEPLSLPGGGVELAGAGPGVAFRLAPPAAAAYPPGTRLLRGGTKDYLLVPLGQIMDELYTAYFNFVGEPPPSQYRTPLPGERFAYGGLSCVISAVITNPADVIKIRQQIFAELQAPATRGGSSAAAAVARVRPPGMAATLAGILRDEGLGGLMRGVTPSMLREASYSTIRYGAYEPIKNLMDCGSSSSGDRSGSSSGGSSPSSATASLPQQLPLWKKVAAGGCAGALGAAGATPSDLIKVRMQAHIAADEAAIVAHARRPPPAGIWSTAAHMYRFEGGLAALYRGVWPTTVRAAILTATQLPVYDHTKHLLLGHPATAGRIKEGPLLHFVCSMAAGLACSFSTAPVDLCKTRYMNQAFCGEGQPQRYKGMVDCAMQAVRSGGVLSLWAGESALLVAAPESNRVIAVFRSSPDTAVVCLRAWAGDTFRARPTFGLLYGLTDAPGVQELLSNKLPSEWRGLAARGGPTGVMWSWREHRKPAPPPMSEEEDYYGYAYDLIDPDEEEAAPTPDAAHFAPVVTLLETVLR</sequence>
<evidence type="ECO:0000313" key="8">
    <source>
        <dbReference type="EMBL" id="PSC73151.1"/>
    </source>
</evidence>
<feature type="compositionally biased region" description="Basic and acidic residues" evidence="5">
    <location>
        <begin position="446"/>
        <end position="461"/>
    </location>
</feature>
<feature type="chain" id="PRO_5015194058" description="Non-reducing end beta-L-arabinofuranosidase-like GH127 catalytic domain-containing protein" evidence="6">
    <location>
        <begin position="24"/>
        <end position="1635"/>
    </location>
</feature>
<keyword evidence="3 4" id="KW-0472">Membrane</keyword>
<dbReference type="SUPFAM" id="SSF103506">
    <property type="entry name" value="Mitochondrial carrier"/>
    <property type="match status" value="1"/>
</dbReference>
<evidence type="ECO:0000256" key="1">
    <source>
        <dbReference type="ARBA" id="ARBA00004141"/>
    </source>
</evidence>
<evidence type="ECO:0000256" key="6">
    <source>
        <dbReference type="SAM" id="SignalP"/>
    </source>
</evidence>
<feature type="region of interest" description="Disordered" evidence="5">
    <location>
        <begin position="374"/>
        <end position="461"/>
    </location>
</feature>
<feature type="region of interest" description="Disordered" evidence="5">
    <location>
        <begin position="1010"/>
        <end position="1040"/>
    </location>
</feature>
<feature type="repeat" description="Solcar" evidence="4">
    <location>
        <begin position="1322"/>
        <end position="1420"/>
    </location>
</feature>
<feature type="compositionally biased region" description="Gly residues" evidence="5">
    <location>
        <begin position="1011"/>
        <end position="1026"/>
    </location>
</feature>
<comment type="subcellular location">
    <subcellularLocation>
        <location evidence="1">Membrane</location>
        <topology evidence="1">Multi-pass membrane protein</topology>
    </subcellularLocation>
</comment>
<feature type="compositionally biased region" description="Low complexity" evidence="5">
    <location>
        <begin position="679"/>
        <end position="692"/>
    </location>
</feature>
<dbReference type="OrthoDB" id="948013at2759"/>
<protein>
    <recommendedName>
        <fullName evidence="7">Non-reducing end beta-L-arabinofuranosidase-like GH127 catalytic domain-containing protein</fullName>
    </recommendedName>
</protein>
<evidence type="ECO:0000256" key="3">
    <source>
        <dbReference type="ARBA" id="ARBA00023136"/>
    </source>
</evidence>
<organism evidence="8 9">
    <name type="scientific">Micractinium conductrix</name>
    <dbReference type="NCBI Taxonomy" id="554055"/>
    <lineage>
        <taxon>Eukaryota</taxon>
        <taxon>Viridiplantae</taxon>
        <taxon>Chlorophyta</taxon>
        <taxon>core chlorophytes</taxon>
        <taxon>Trebouxiophyceae</taxon>
        <taxon>Chlorellales</taxon>
        <taxon>Chlorellaceae</taxon>
        <taxon>Chlorella clade</taxon>
        <taxon>Micractinium</taxon>
    </lineage>
</organism>
<evidence type="ECO:0000259" key="7">
    <source>
        <dbReference type="Pfam" id="PF07944"/>
    </source>
</evidence>
<dbReference type="GO" id="GO:0016020">
    <property type="term" value="C:membrane"/>
    <property type="evidence" value="ECO:0007669"/>
    <property type="project" value="UniProtKB-SubCell"/>
</dbReference>
<dbReference type="GO" id="GO:0005975">
    <property type="term" value="P:carbohydrate metabolic process"/>
    <property type="evidence" value="ECO:0007669"/>
    <property type="project" value="InterPro"/>
</dbReference>
<dbReference type="PANTHER" id="PTHR31151">
    <property type="entry name" value="PROLINE-TRNA LIGASE (DUF1680)"/>
    <property type="match status" value="1"/>
</dbReference>
<dbReference type="Proteomes" id="UP000239649">
    <property type="component" value="Unassembled WGS sequence"/>
</dbReference>
<dbReference type="PANTHER" id="PTHR31151:SF0">
    <property type="entry name" value="PROLINE-TRNA LIGASE (DUF1680)"/>
    <property type="match status" value="1"/>
</dbReference>
<feature type="repeat" description="Solcar" evidence="4">
    <location>
        <begin position="1191"/>
        <end position="1290"/>
    </location>
</feature>
<dbReference type="InterPro" id="IPR012878">
    <property type="entry name" value="Beta-AFase-like_GH127_cat"/>
</dbReference>
<name>A0A2P6VGE8_9CHLO</name>
<dbReference type="InterPro" id="IPR018108">
    <property type="entry name" value="MCP_transmembrane"/>
</dbReference>
<feature type="compositionally biased region" description="Low complexity" evidence="5">
    <location>
        <begin position="524"/>
        <end position="534"/>
    </location>
</feature>
<gene>
    <name evidence="8" type="ORF">C2E20_3677</name>
</gene>
<proteinExistence type="predicted"/>
<feature type="signal peptide" evidence="6">
    <location>
        <begin position="1"/>
        <end position="23"/>
    </location>
</feature>
<feature type="region of interest" description="Disordered" evidence="5">
    <location>
        <begin position="664"/>
        <end position="703"/>
    </location>
</feature>
<feature type="domain" description="Non-reducing end beta-L-arabinofuranosidase-like GH127 catalytic" evidence="7">
    <location>
        <begin position="37"/>
        <end position="374"/>
    </location>
</feature>
<keyword evidence="2 4" id="KW-0812">Transmembrane</keyword>
<dbReference type="Gene3D" id="1.50.40.10">
    <property type="entry name" value="Mitochondrial carrier domain"/>
    <property type="match status" value="1"/>
</dbReference>
<feature type="compositionally biased region" description="Basic residues" evidence="5">
    <location>
        <begin position="384"/>
        <end position="399"/>
    </location>
</feature>
<dbReference type="InterPro" id="IPR023395">
    <property type="entry name" value="MCP_dom_sf"/>
</dbReference>
<keyword evidence="6" id="KW-0732">Signal</keyword>
<dbReference type="SUPFAM" id="SSF48208">
    <property type="entry name" value="Six-hairpin glycosidases"/>
    <property type="match status" value="1"/>
</dbReference>
<feature type="region of interest" description="Disordered" evidence="5">
    <location>
        <begin position="1294"/>
        <end position="1317"/>
    </location>
</feature>
<feature type="region of interest" description="Disordered" evidence="5">
    <location>
        <begin position="1090"/>
        <end position="1111"/>
    </location>
</feature>
<evidence type="ECO:0000256" key="5">
    <source>
        <dbReference type="SAM" id="MobiDB-lite"/>
    </source>
</evidence>
<reference evidence="8 9" key="1">
    <citation type="journal article" date="2018" name="Plant J.">
        <title>Genome sequences of Chlorella sorokiniana UTEX 1602 and Micractinium conductrix SAG 241.80: implications to maltose excretion by a green alga.</title>
        <authorList>
            <person name="Arriola M.B."/>
            <person name="Velmurugan N."/>
            <person name="Zhang Y."/>
            <person name="Plunkett M.H."/>
            <person name="Hondzo H."/>
            <person name="Barney B.M."/>
        </authorList>
    </citation>
    <scope>NUCLEOTIDE SEQUENCE [LARGE SCALE GENOMIC DNA]</scope>
    <source>
        <strain evidence="8 9">SAG 241.80</strain>
    </source>
</reference>
<dbReference type="Pfam" id="PF00153">
    <property type="entry name" value="Mito_carr"/>
    <property type="match status" value="3"/>
</dbReference>
<feature type="repeat" description="Solcar" evidence="4">
    <location>
        <begin position="1433"/>
        <end position="1523"/>
    </location>
</feature>
<evidence type="ECO:0000313" key="9">
    <source>
        <dbReference type="Proteomes" id="UP000239649"/>
    </source>
</evidence>
<comment type="caution">
    <text evidence="8">The sequence shown here is derived from an EMBL/GenBank/DDBJ whole genome shotgun (WGS) entry which is preliminary data.</text>
</comment>
<dbReference type="InterPro" id="IPR008928">
    <property type="entry name" value="6-hairpin_glycosidase_sf"/>
</dbReference>
<evidence type="ECO:0000256" key="4">
    <source>
        <dbReference type="PROSITE-ProRule" id="PRU00282"/>
    </source>
</evidence>
<evidence type="ECO:0000256" key="2">
    <source>
        <dbReference type="ARBA" id="ARBA00022692"/>
    </source>
</evidence>
<feature type="compositionally biased region" description="Low complexity" evidence="5">
    <location>
        <begin position="1294"/>
        <end position="1313"/>
    </location>
</feature>
<dbReference type="PROSITE" id="PS50920">
    <property type="entry name" value="SOLCAR"/>
    <property type="match status" value="3"/>
</dbReference>